<feature type="transmembrane region" description="Helical" evidence="1">
    <location>
        <begin position="99"/>
        <end position="124"/>
    </location>
</feature>
<name>A0A1H7B0Y8_9BACT</name>
<keyword evidence="3" id="KW-1185">Reference proteome</keyword>
<keyword evidence="1" id="KW-0472">Membrane</keyword>
<evidence type="ECO:0000313" key="3">
    <source>
        <dbReference type="Proteomes" id="UP000199532"/>
    </source>
</evidence>
<accession>A0A1H7B0Y8</accession>
<evidence type="ECO:0008006" key="4">
    <source>
        <dbReference type="Google" id="ProtNLM"/>
    </source>
</evidence>
<dbReference type="STRING" id="408657.SAMN04487995_5868"/>
<gene>
    <name evidence="2" type="ORF">SAMN04487995_5868</name>
</gene>
<dbReference type="Proteomes" id="UP000199532">
    <property type="component" value="Unassembled WGS sequence"/>
</dbReference>
<feature type="transmembrane region" description="Helical" evidence="1">
    <location>
        <begin position="170"/>
        <end position="188"/>
    </location>
</feature>
<protein>
    <recommendedName>
        <fullName evidence="4">ABC-2 family transporter protein</fullName>
    </recommendedName>
</protein>
<proteinExistence type="predicted"/>
<reference evidence="2 3" key="1">
    <citation type="submission" date="2016-10" db="EMBL/GenBank/DDBJ databases">
        <authorList>
            <person name="de Groot N.N."/>
        </authorList>
    </citation>
    <scope>NUCLEOTIDE SEQUENCE [LARGE SCALE GENOMIC DNA]</scope>
    <source>
        <strain evidence="2 3">DSM 19938</strain>
    </source>
</reference>
<dbReference type="OrthoDB" id="1523880at2"/>
<evidence type="ECO:0000313" key="2">
    <source>
        <dbReference type="EMBL" id="SEJ68042.1"/>
    </source>
</evidence>
<dbReference type="RefSeq" id="WP_090341699.1">
    <property type="nucleotide sequence ID" value="NZ_FNXY01000011.1"/>
</dbReference>
<dbReference type="EMBL" id="FNXY01000011">
    <property type="protein sequence ID" value="SEJ68042.1"/>
    <property type="molecule type" value="Genomic_DNA"/>
</dbReference>
<sequence length="256" mass="29557">MNQVFSFQRYWLLLKLDFAENGRRNALIFGVLFGLMLIMMSPVIDYRKFGFDPIVFHVLAYFMITFCTSLFTSLVFDKYASSNTGINAILIPASQTEKYLAALAANLTFATALIALYVGMHIWFVEILEKEIPGIINKKFHPSFIQLLVYTFFLIQSVCFLGSIYFKKAAYIKTATVFFSALIVFSLINRTYVRNFTNEDPSVSAVPFGQWNVMGRNSMFLIEYSQSTFLLIKIFLVFFVLALWYIAFVRLKEKEI</sequence>
<feature type="transmembrane region" description="Helical" evidence="1">
    <location>
        <begin position="228"/>
        <end position="248"/>
    </location>
</feature>
<feature type="transmembrane region" description="Helical" evidence="1">
    <location>
        <begin position="144"/>
        <end position="163"/>
    </location>
</feature>
<feature type="transmembrane region" description="Helical" evidence="1">
    <location>
        <begin position="25"/>
        <end position="44"/>
    </location>
</feature>
<keyword evidence="1" id="KW-1133">Transmembrane helix</keyword>
<evidence type="ECO:0000256" key="1">
    <source>
        <dbReference type="SAM" id="Phobius"/>
    </source>
</evidence>
<feature type="transmembrane region" description="Helical" evidence="1">
    <location>
        <begin position="56"/>
        <end position="76"/>
    </location>
</feature>
<keyword evidence="1" id="KW-0812">Transmembrane</keyword>
<organism evidence="2 3">
    <name type="scientific">Dyadobacter koreensis</name>
    <dbReference type="NCBI Taxonomy" id="408657"/>
    <lineage>
        <taxon>Bacteria</taxon>
        <taxon>Pseudomonadati</taxon>
        <taxon>Bacteroidota</taxon>
        <taxon>Cytophagia</taxon>
        <taxon>Cytophagales</taxon>
        <taxon>Spirosomataceae</taxon>
        <taxon>Dyadobacter</taxon>
    </lineage>
</organism>
<dbReference type="AlphaFoldDB" id="A0A1H7B0Y8"/>